<feature type="domain" description="Tyr recombinase" evidence="6">
    <location>
        <begin position="215"/>
        <end position="413"/>
    </location>
</feature>
<gene>
    <name evidence="8" type="ORF">GCM10008024_21360</name>
    <name evidence="9" type="ORF">SAMN05444006_113121</name>
</gene>
<dbReference type="Proteomes" id="UP000634647">
    <property type="component" value="Unassembled WGS sequence"/>
</dbReference>
<evidence type="ECO:0000313" key="9">
    <source>
        <dbReference type="EMBL" id="SDX31493.1"/>
    </source>
</evidence>
<dbReference type="Pfam" id="PF00589">
    <property type="entry name" value="Phage_integrase"/>
    <property type="match status" value="1"/>
</dbReference>
<reference evidence="8" key="1">
    <citation type="journal article" date="2014" name="Int. J. Syst. Evol. Microbiol.">
        <title>Complete genome sequence of Corynebacterium casei LMG S-19264T (=DSM 44701T), isolated from a smear-ripened cheese.</title>
        <authorList>
            <consortium name="US DOE Joint Genome Institute (JGI-PGF)"/>
            <person name="Walter F."/>
            <person name="Albersmeier A."/>
            <person name="Kalinowski J."/>
            <person name="Ruckert C."/>
        </authorList>
    </citation>
    <scope>NUCLEOTIDE SEQUENCE</scope>
    <source>
        <strain evidence="8">CGMCC 1.10859</strain>
    </source>
</reference>
<dbReference type="PROSITE" id="PS51900">
    <property type="entry name" value="CB"/>
    <property type="match status" value="1"/>
</dbReference>
<dbReference type="Pfam" id="PF22022">
    <property type="entry name" value="Phage_int_M"/>
    <property type="match status" value="1"/>
</dbReference>
<dbReference type="InterPro" id="IPR044068">
    <property type="entry name" value="CB"/>
</dbReference>
<accession>A0AAN4URW6</accession>
<keyword evidence="4" id="KW-0233">DNA recombination</keyword>
<dbReference type="InterPro" id="IPR013762">
    <property type="entry name" value="Integrase-like_cat_sf"/>
</dbReference>
<organism evidence="8 11">
    <name type="scientific">Allgaiera indica</name>
    <dbReference type="NCBI Taxonomy" id="765699"/>
    <lineage>
        <taxon>Bacteria</taxon>
        <taxon>Pseudomonadati</taxon>
        <taxon>Pseudomonadota</taxon>
        <taxon>Alphaproteobacteria</taxon>
        <taxon>Rhodobacterales</taxon>
        <taxon>Paracoccaceae</taxon>
        <taxon>Allgaiera</taxon>
    </lineage>
</organism>
<evidence type="ECO:0000256" key="3">
    <source>
        <dbReference type="ARBA" id="ARBA00023125"/>
    </source>
</evidence>
<dbReference type="GO" id="GO:0003677">
    <property type="term" value="F:DNA binding"/>
    <property type="evidence" value="ECO:0007669"/>
    <property type="project" value="UniProtKB-UniRule"/>
</dbReference>
<feature type="domain" description="Core-binding (CB)" evidence="7">
    <location>
        <begin position="103"/>
        <end position="184"/>
    </location>
</feature>
<proteinExistence type="inferred from homology"/>
<dbReference type="CDD" id="cd00801">
    <property type="entry name" value="INT_P4_C"/>
    <property type="match status" value="1"/>
</dbReference>
<evidence type="ECO:0000256" key="4">
    <source>
        <dbReference type="ARBA" id="ARBA00023172"/>
    </source>
</evidence>
<reference evidence="9 10" key="2">
    <citation type="submission" date="2016-10" db="EMBL/GenBank/DDBJ databases">
        <authorList>
            <person name="Varghese N."/>
            <person name="Submissions S."/>
        </authorList>
    </citation>
    <scope>NUCLEOTIDE SEQUENCE [LARGE SCALE GENOMIC DNA]</scope>
    <source>
        <strain evidence="9 10">DSM 24802</strain>
    </source>
</reference>
<keyword evidence="10" id="KW-1185">Reference proteome</keyword>
<dbReference type="Proteomes" id="UP000199541">
    <property type="component" value="Unassembled WGS sequence"/>
</dbReference>
<dbReference type="PANTHER" id="PTHR30629:SF2">
    <property type="entry name" value="PROPHAGE INTEGRASE INTS-RELATED"/>
    <property type="match status" value="1"/>
</dbReference>
<dbReference type="EMBL" id="BNAB01000009">
    <property type="protein sequence ID" value="GHE02331.1"/>
    <property type="molecule type" value="Genomic_DNA"/>
</dbReference>
<dbReference type="Pfam" id="PF13356">
    <property type="entry name" value="Arm-DNA-bind_3"/>
    <property type="match status" value="1"/>
</dbReference>
<dbReference type="InterPro" id="IPR002104">
    <property type="entry name" value="Integrase_catalytic"/>
</dbReference>
<evidence type="ECO:0000313" key="11">
    <source>
        <dbReference type="Proteomes" id="UP000634647"/>
    </source>
</evidence>
<dbReference type="InterPro" id="IPR011010">
    <property type="entry name" value="DNA_brk_join_enz"/>
</dbReference>
<evidence type="ECO:0000259" key="7">
    <source>
        <dbReference type="PROSITE" id="PS51900"/>
    </source>
</evidence>
<name>A0AAN4URW6_9RHOB</name>
<dbReference type="Gene3D" id="1.10.150.130">
    <property type="match status" value="1"/>
</dbReference>
<dbReference type="EMBL" id="FNOB01000013">
    <property type="protein sequence ID" value="SDX31493.1"/>
    <property type="molecule type" value="Genomic_DNA"/>
</dbReference>
<evidence type="ECO:0000313" key="10">
    <source>
        <dbReference type="Proteomes" id="UP000199541"/>
    </source>
</evidence>
<dbReference type="PROSITE" id="PS51898">
    <property type="entry name" value="TYR_RECOMBINASE"/>
    <property type="match status" value="1"/>
</dbReference>
<dbReference type="Gene3D" id="1.10.443.10">
    <property type="entry name" value="Intergrase catalytic core"/>
    <property type="match status" value="1"/>
</dbReference>
<dbReference type="InterPro" id="IPR025166">
    <property type="entry name" value="Integrase_DNA_bind_dom"/>
</dbReference>
<protein>
    <submittedName>
        <fullName evidence="8">Integrase</fullName>
    </submittedName>
</protein>
<dbReference type="GO" id="GO:0015074">
    <property type="term" value="P:DNA integration"/>
    <property type="evidence" value="ECO:0007669"/>
    <property type="project" value="UniProtKB-KW"/>
</dbReference>
<dbReference type="SUPFAM" id="SSF56349">
    <property type="entry name" value="DNA breaking-rejoining enzymes"/>
    <property type="match status" value="1"/>
</dbReference>
<evidence type="ECO:0000259" key="6">
    <source>
        <dbReference type="PROSITE" id="PS51898"/>
    </source>
</evidence>
<evidence type="ECO:0000256" key="1">
    <source>
        <dbReference type="ARBA" id="ARBA00008857"/>
    </source>
</evidence>
<comment type="caution">
    <text evidence="8">The sequence shown here is derived from an EMBL/GenBank/DDBJ whole genome shotgun (WGS) entry which is preliminary data.</text>
</comment>
<dbReference type="GO" id="GO:0006310">
    <property type="term" value="P:DNA recombination"/>
    <property type="evidence" value="ECO:0007669"/>
    <property type="project" value="UniProtKB-KW"/>
</dbReference>
<dbReference type="InterPro" id="IPR050808">
    <property type="entry name" value="Phage_Integrase"/>
</dbReference>
<sequence>MGDAGPMENCRRPEKALSARFVETVTEPGKYFDGHGLFLRVAKNGARQWVQRITIRGKRSELGLGSPPAVSLAAARKLALDNRGKAMLGGDPLAEKRKAREGLTFAKAVDKYLAAKLSEFRSEKHRKQWRSTLDTYAAPVLGSKQVSDIAVQDVLRVLEPIWKTKTETASRLRGRIENVLSWATVAGHRTGDNPARWKGNLSEMLPKPAKVAKGDNQPALVLGDVSRWWRDLAKRDGMAARALEFLTLTAARSGEVRGATWDEFDLGDVATPATSATRRAVWTIPASRMKNGRAHRVPLTPEAVVRLESLPRMEGSPYVFFAARGGMLSDMTISAVMRRMQEAKEKAGDVGYLDPANRRPAVPHGLRSTFRQWAAEQGYPRDMAEIALAHFIGSEVERAYQRSDMLDRRRDMMAAWAAFLQGDAAQAGNVVRLGVAE</sequence>
<dbReference type="Gene3D" id="3.30.160.390">
    <property type="entry name" value="Integrase, DNA-binding domain"/>
    <property type="match status" value="1"/>
</dbReference>
<evidence type="ECO:0000256" key="5">
    <source>
        <dbReference type="PROSITE-ProRule" id="PRU01248"/>
    </source>
</evidence>
<dbReference type="AlphaFoldDB" id="A0AAN4URW6"/>
<evidence type="ECO:0000313" key="8">
    <source>
        <dbReference type="EMBL" id="GHE02331.1"/>
    </source>
</evidence>
<keyword evidence="3 5" id="KW-0238">DNA-binding</keyword>
<evidence type="ECO:0000256" key="2">
    <source>
        <dbReference type="ARBA" id="ARBA00022908"/>
    </source>
</evidence>
<dbReference type="InterPro" id="IPR010998">
    <property type="entry name" value="Integrase_recombinase_N"/>
</dbReference>
<dbReference type="InterPro" id="IPR053876">
    <property type="entry name" value="Phage_int_M"/>
</dbReference>
<keyword evidence="2" id="KW-0229">DNA integration</keyword>
<reference evidence="8" key="3">
    <citation type="submission" date="2023-06" db="EMBL/GenBank/DDBJ databases">
        <authorList>
            <person name="Sun Q."/>
            <person name="Zhou Y."/>
        </authorList>
    </citation>
    <scope>NUCLEOTIDE SEQUENCE</scope>
    <source>
        <strain evidence="8">CGMCC 1.10859</strain>
    </source>
</reference>
<dbReference type="PANTHER" id="PTHR30629">
    <property type="entry name" value="PROPHAGE INTEGRASE"/>
    <property type="match status" value="1"/>
</dbReference>
<comment type="similarity">
    <text evidence="1">Belongs to the 'phage' integrase family.</text>
</comment>
<dbReference type="InterPro" id="IPR038488">
    <property type="entry name" value="Integrase_DNA-bd_sf"/>
</dbReference>